<keyword evidence="5" id="KW-1185">Reference proteome</keyword>
<evidence type="ECO:0000256" key="1">
    <source>
        <dbReference type="ARBA" id="ARBA00006611"/>
    </source>
</evidence>
<accession>A0A2U1AX65</accession>
<dbReference type="CDD" id="cd01131">
    <property type="entry name" value="PilT"/>
    <property type="match status" value="1"/>
</dbReference>
<comment type="similarity">
    <text evidence="1">Belongs to the GSP E family.</text>
</comment>
<dbReference type="RefSeq" id="WP_116884224.1">
    <property type="nucleotide sequence ID" value="NZ_CAJKCJ010000169.1"/>
</dbReference>
<dbReference type="GO" id="GO:0005524">
    <property type="term" value="F:ATP binding"/>
    <property type="evidence" value="ECO:0007669"/>
    <property type="project" value="InterPro"/>
</dbReference>
<dbReference type="InterPro" id="IPR050921">
    <property type="entry name" value="T4SS_GSP_E_ATPase"/>
</dbReference>
<evidence type="ECO:0000313" key="3">
    <source>
        <dbReference type="EMBL" id="NMD86041.1"/>
    </source>
</evidence>
<dbReference type="PANTHER" id="PTHR30486">
    <property type="entry name" value="TWITCHING MOTILITY PROTEIN PILT"/>
    <property type="match status" value="1"/>
</dbReference>
<name>A0A2U1AX65_9BACT</name>
<dbReference type="InterPro" id="IPR006321">
    <property type="entry name" value="PilT/PilU"/>
</dbReference>
<evidence type="ECO:0000313" key="5">
    <source>
        <dbReference type="Proteomes" id="UP000245959"/>
    </source>
</evidence>
<dbReference type="GeneID" id="78295528"/>
<dbReference type="Proteomes" id="UP000576225">
    <property type="component" value="Unassembled WGS sequence"/>
</dbReference>
<feature type="domain" description="Bacterial type II secretion system protein E" evidence="2">
    <location>
        <begin position="194"/>
        <end position="208"/>
    </location>
</feature>
<evidence type="ECO:0000259" key="2">
    <source>
        <dbReference type="PROSITE" id="PS00662"/>
    </source>
</evidence>
<dbReference type="Gene3D" id="3.30.450.90">
    <property type="match status" value="1"/>
</dbReference>
<dbReference type="InterPro" id="IPR001482">
    <property type="entry name" value="T2SS/T4SS_dom"/>
</dbReference>
<dbReference type="NCBIfam" id="TIGR01420">
    <property type="entry name" value="pilT_fam"/>
    <property type="match status" value="1"/>
</dbReference>
<dbReference type="InterPro" id="IPR027417">
    <property type="entry name" value="P-loop_NTPase"/>
</dbReference>
<reference evidence="3 6" key="2">
    <citation type="submission" date="2020-04" db="EMBL/GenBank/DDBJ databases">
        <authorList>
            <person name="Hitch T.C.A."/>
            <person name="Wylensek D."/>
            <person name="Clavel T."/>
        </authorList>
    </citation>
    <scope>NUCLEOTIDE SEQUENCE [LARGE SCALE GENOMIC DNA]</scope>
    <source>
        <strain evidence="3 6">COR2-253-APC-1A</strain>
    </source>
</reference>
<reference evidence="4 5" key="1">
    <citation type="submission" date="2018-04" db="EMBL/GenBank/DDBJ databases">
        <title>Genomic Encyclopedia of Type Strains, Phase IV (KMG-IV): sequencing the most valuable type-strain genomes for metagenomic binning, comparative biology and taxonomic classification.</title>
        <authorList>
            <person name="Goeker M."/>
        </authorList>
    </citation>
    <scope>NUCLEOTIDE SEQUENCE [LARGE SCALE GENOMIC DNA]</scope>
    <source>
        <strain evidence="4 5">DSM 14823</strain>
    </source>
</reference>
<dbReference type="SUPFAM" id="SSF52540">
    <property type="entry name" value="P-loop containing nucleoside triphosphate hydrolases"/>
    <property type="match status" value="1"/>
</dbReference>
<sequence>MPHIDAFLNFMLEHKASDMHLSSGCPVAYRIDGEMVFTNSDPFDSDYIEALVFEIMSERNQNQFRECNDTDLAYSLPTGDRFRVNVFRDLHGVGVVARVIPANILTFEQLGLSPAIRDLCTLNKGLVLVTGPTGSGKSTTLAAMIDYINRTRTDHIITVEDPVEFVHPNKKCLINHREVGRHTRSFAAALRAALREDPDIVLVGEMRDLETMEIALETAETGHLVFGTLHTTTAARTAVRIIQQFPANRQDQIRMMLAESLKGIVSQTLCKKIGKGRVAALEILLVTHAISNLIRENKVHMIESSIQTGYKLGMRTLNGALMELVRDEKISSEEAFFRAIDRDDLRKMMIEAEMPLPANAQDDAL</sequence>
<dbReference type="PROSITE" id="PS00662">
    <property type="entry name" value="T2SP_E"/>
    <property type="match status" value="1"/>
</dbReference>
<evidence type="ECO:0000313" key="4">
    <source>
        <dbReference type="EMBL" id="PVY41019.1"/>
    </source>
</evidence>
<proteinExistence type="inferred from homology"/>
<dbReference type="Pfam" id="PF00437">
    <property type="entry name" value="T2SSE"/>
    <property type="match status" value="1"/>
</dbReference>
<dbReference type="SMART" id="SM00382">
    <property type="entry name" value="AAA"/>
    <property type="match status" value="1"/>
</dbReference>
<dbReference type="AlphaFoldDB" id="A0A2U1AX65"/>
<organism evidence="4 5">
    <name type="scientific">Victivallis vadensis</name>
    <dbReference type="NCBI Taxonomy" id="172901"/>
    <lineage>
        <taxon>Bacteria</taxon>
        <taxon>Pseudomonadati</taxon>
        <taxon>Lentisphaerota</taxon>
        <taxon>Lentisphaeria</taxon>
        <taxon>Victivallales</taxon>
        <taxon>Victivallaceae</taxon>
        <taxon>Victivallis</taxon>
    </lineage>
</organism>
<dbReference type="GO" id="GO:0016887">
    <property type="term" value="F:ATP hydrolysis activity"/>
    <property type="evidence" value="ECO:0007669"/>
    <property type="project" value="InterPro"/>
</dbReference>
<dbReference type="EMBL" id="JABAEW010000007">
    <property type="protein sequence ID" value="NMD86041.1"/>
    <property type="molecule type" value="Genomic_DNA"/>
</dbReference>
<gene>
    <name evidence="4" type="ORF">C8D82_11570</name>
    <name evidence="3" type="ORF">HF882_05530</name>
</gene>
<dbReference type="PANTHER" id="PTHR30486:SF6">
    <property type="entry name" value="TYPE IV PILUS RETRACTATION ATPASE PILT"/>
    <property type="match status" value="1"/>
</dbReference>
<comment type="caution">
    <text evidence="4">The sequence shown here is derived from an EMBL/GenBank/DDBJ whole genome shotgun (WGS) entry which is preliminary data.</text>
</comment>
<dbReference type="InterPro" id="IPR003593">
    <property type="entry name" value="AAA+_ATPase"/>
</dbReference>
<protein>
    <submittedName>
        <fullName evidence="4">Pilus retraction ATPase PilT</fullName>
    </submittedName>
    <submittedName>
        <fullName evidence="3">Type IV pilus twitching motility protein PilT</fullName>
    </submittedName>
</protein>
<evidence type="ECO:0000313" key="6">
    <source>
        <dbReference type="Proteomes" id="UP000576225"/>
    </source>
</evidence>
<dbReference type="EMBL" id="QEKH01000015">
    <property type="protein sequence ID" value="PVY41019.1"/>
    <property type="molecule type" value="Genomic_DNA"/>
</dbReference>
<dbReference type="Proteomes" id="UP000245959">
    <property type="component" value="Unassembled WGS sequence"/>
</dbReference>
<dbReference type="Gene3D" id="3.40.50.300">
    <property type="entry name" value="P-loop containing nucleotide triphosphate hydrolases"/>
    <property type="match status" value="1"/>
</dbReference>